<protein>
    <submittedName>
        <fullName evidence="2">Uncharacterized protein</fullName>
    </submittedName>
</protein>
<evidence type="ECO:0000313" key="2">
    <source>
        <dbReference type="EMBL" id="PWB87517.1"/>
    </source>
</evidence>
<accession>A0A315XMA1</accession>
<keyword evidence="3" id="KW-1185">Reference proteome</keyword>
<proteinExistence type="predicted"/>
<reference evidence="2 3" key="1">
    <citation type="submission" date="2017-03" db="EMBL/GenBank/DDBJ databases">
        <title>Genome sequence of Methanobrevibacter thaueri.</title>
        <authorList>
            <person name="Poehlein A."/>
            <person name="Seedorf H."/>
            <person name="Daniel R."/>
        </authorList>
    </citation>
    <scope>NUCLEOTIDE SEQUENCE [LARGE SCALE GENOMIC DNA]</scope>
    <source>
        <strain evidence="2 3">DSM 11995</strain>
    </source>
</reference>
<dbReference type="AlphaFoldDB" id="A0A315XMA1"/>
<feature type="transmembrane region" description="Helical" evidence="1">
    <location>
        <begin position="21"/>
        <end position="44"/>
    </location>
</feature>
<organism evidence="2 3">
    <name type="scientific">Methanobrevibacter thaueri</name>
    <dbReference type="NCBI Taxonomy" id="190975"/>
    <lineage>
        <taxon>Archaea</taxon>
        <taxon>Methanobacteriati</taxon>
        <taxon>Methanobacteriota</taxon>
        <taxon>Methanomada group</taxon>
        <taxon>Methanobacteria</taxon>
        <taxon>Methanobacteriales</taxon>
        <taxon>Methanobacteriaceae</taxon>
        <taxon>Methanobrevibacter</taxon>
    </lineage>
</organism>
<keyword evidence="1" id="KW-1133">Transmembrane helix</keyword>
<dbReference type="EMBL" id="MZGS01000020">
    <property type="protein sequence ID" value="PWB87517.1"/>
    <property type="molecule type" value="Genomic_DNA"/>
</dbReference>
<evidence type="ECO:0000256" key="1">
    <source>
        <dbReference type="SAM" id="Phobius"/>
    </source>
</evidence>
<sequence>MKWKENSIKNTPIKFGGMDILAIENMVLAISYLFLASYYILLAINLLM</sequence>
<dbReference type="RefSeq" id="WP_165814034.1">
    <property type="nucleotide sequence ID" value="NZ_MZGS01000020.1"/>
</dbReference>
<gene>
    <name evidence="2" type="ORF">MBBTH_10830</name>
</gene>
<comment type="caution">
    <text evidence="2">The sequence shown here is derived from an EMBL/GenBank/DDBJ whole genome shotgun (WGS) entry which is preliminary data.</text>
</comment>
<evidence type="ECO:0000313" key="3">
    <source>
        <dbReference type="Proteomes" id="UP000251717"/>
    </source>
</evidence>
<keyword evidence="1" id="KW-0472">Membrane</keyword>
<name>A0A315XMA1_9EURY</name>
<keyword evidence="1" id="KW-0812">Transmembrane</keyword>
<dbReference type="Proteomes" id="UP000251717">
    <property type="component" value="Unassembled WGS sequence"/>
</dbReference>